<evidence type="ECO:0000256" key="1">
    <source>
        <dbReference type="SAM" id="Phobius"/>
    </source>
</evidence>
<comment type="caution">
    <text evidence="2">The sequence shown here is derived from an EMBL/GenBank/DDBJ whole genome shotgun (WGS) entry which is preliminary data.</text>
</comment>
<proteinExistence type="predicted"/>
<dbReference type="EMBL" id="RCYZ01000004">
    <property type="protein sequence ID" value="TPG65802.1"/>
    <property type="molecule type" value="Genomic_DNA"/>
</dbReference>
<gene>
    <name evidence="2" type="ORF">EAH73_10420</name>
</gene>
<organism evidence="2 3">
    <name type="scientific">Hymenobacter nivis</name>
    <dbReference type="NCBI Taxonomy" id="1850093"/>
    <lineage>
        <taxon>Bacteria</taxon>
        <taxon>Pseudomonadati</taxon>
        <taxon>Bacteroidota</taxon>
        <taxon>Cytophagia</taxon>
        <taxon>Cytophagales</taxon>
        <taxon>Hymenobacteraceae</taxon>
        <taxon>Hymenobacter</taxon>
    </lineage>
</organism>
<keyword evidence="1" id="KW-0812">Transmembrane</keyword>
<keyword evidence="1" id="KW-0472">Membrane</keyword>
<evidence type="ECO:0000313" key="3">
    <source>
        <dbReference type="Proteomes" id="UP000317646"/>
    </source>
</evidence>
<feature type="transmembrane region" description="Helical" evidence="1">
    <location>
        <begin position="56"/>
        <end position="75"/>
    </location>
</feature>
<evidence type="ECO:0008006" key="4">
    <source>
        <dbReference type="Google" id="ProtNLM"/>
    </source>
</evidence>
<dbReference type="AlphaFoldDB" id="A0A502GWG0"/>
<protein>
    <recommendedName>
        <fullName evidence="4">DUF3592 domain-containing protein</fullName>
    </recommendedName>
</protein>
<dbReference type="Proteomes" id="UP000317646">
    <property type="component" value="Unassembled WGS sequence"/>
</dbReference>
<sequence>MMGLLLNWLIDWMAHDVWPIVGCALGFLASSWWTYRQVSKPAPADPQQRRRAKARSTFNPLLVAVLFGVGTAITYNNFKTNRLYARGSAYAVGTVTGHYAMSERRSAYVYSAAEGWHELLPGARSPITLYYTYEVGEWRYQGRDVYPGPDSSCPLTPGARCWVRYPLANPRLSQLVLLPADTAARPAASR</sequence>
<accession>A0A502GWG0</accession>
<name>A0A502GWG0_9BACT</name>
<keyword evidence="1" id="KW-1133">Transmembrane helix</keyword>
<reference evidence="2 3" key="1">
    <citation type="journal article" date="2019" name="Environ. Microbiol.">
        <title>Species interactions and distinct microbial communities in high Arctic permafrost affected cryosols are associated with the CH4 and CO2 gas fluxes.</title>
        <authorList>
            <person name="Altshuler I."/>
            <person name="Hamel J."/>
            <person name="Turney S."/>
            <person name="Magnuson E."/>
            <person name="Levesque R."/>
            <person name="Greer C."/>
            <person name="Whyte L.G."/>
        </authorList>
    </citation>
    <scope>NUCLEOTIDE SEQUENCE [LARGE SCALE GENOMIC DNA]</scope>
    <source>
        <strain evidence="2 3">S9.2P</strain>
    </source>
</reference>
<dbReference type="RefSeq" id="WP_140466451.1">
    <property type="nucleotide sequence ID" value="NZ_RCYZ01000004.1"/>
</dbReference>
<evidence type="ECO:0000313" key="2">
    <source>
        <dbReference type="EMBL" id="TPG65802.1"/>
    </source>
</evidence>
<keyword evidence="3" id="KW-1185">Reference proteome</keyword>
<feature type="transmembrane region" description="Helical" evidence="1">
    <location>
        <begin position="12"/>
        <end position="35"/>
    </location>
</feature>